<evidence type="ECO:0000256" key="2">
    <source>
        <dbReference type="SAM" id="MobiDB-lite"/>
    </source>
</evidence>
<reference evidence="5" key="1">
    <citation type="journal article" date="2019" name="Int. J. Syst. Evol. Microbiol.">
        <title>The Global Catalogue of Microorganisms (GCM) 10K type strain sequencing project: providing services to taxonomists for standard genome sequencing and annotation.</title>
        <authorList>
            <consortium name="The Broad Institute Genomics Platform"/>
            <consortium name="The Broad Institute Genome Sequencing Center for Infectious Disease"/>
            <person name="Wu L."/>
            <person name="Ma J."/>
        </authorList>
    </citation>
    <scope>NUCLEOTIDE SEQUENCE [LARGE SCALE GENOMIC DNA]</scope>
    <source>
        <strain evidence="5">JCM 17106</strain>
    </source>
</reference>
<dbReference type="Gene3D" id="1.20.120.1490">
    <property type="match status" value="1"/>
</dbReference>
<gene>
    <name evidence="4" type="ORF">GCM10022393_00380</name>
</gene>
<accession>A0ABP7X6W9</accession>
<feature type="region of interest" description="Disordered" evidence="2">
    <location>
        <begin position="147"/>
        <end position="168"/>
    </location>
</feature>
<keyword evidence="3" id="KW-1133">Transmembrane helix</keyword>
<name>A0ABP7X6W9_9FLAO</name>
<keyword evidence="3" id="KW-0472">Membrane</keyword>
<evidence type="ECO:0000313" key="5">
    <source>
        <dbReference type="Proteomes" id="UP001500459"/>
    </source>
</evidence>
<dbReference type="EMBL" id="BAABCW010000001">
    <property type="protein sequence ID" value="GAA4106134.1"/>
    <property type="molecule type" value="Genomic_DNA"/>
</dbReference>
<feature type="transmembrane region" description="Helical" evidence="3">
    <location>
        <begin position="6"/>
        <end position="26"/>
    </location>
</feature>
<comment type="caution">
    <text evidence="4">The sequence shown here is derived from an EMBL/GenBank/DDBJ whole genome shotgun (WGS) entry which is preliminary data.</text>
</comment>
<evidence type="ECO:0000313" key="4">
    <source>
        <dbReference type="EMBL" id="GAA4106134.1"/>
    </source>
</evidence>
<evidence type="ECO:0008006" key="6">
    <source>
        <dbReference type="Google" id="ProtNLM"/>
    </source>
</evidence>
<dbReference type="Proteomes" id="UP001500459">
    <property type="component" value="Unassembled WGS sequence"/>
</dbReference>
<keyword evidence="3" id="KW-0812">Transmembrane</keyword>
<evidence type="ECO:0000256" key="3">
    <source>
        <dbReference type="SAM" id="Phobius"/>
    </source>
</evidence>
<proteinExistence type="predicted"/>
<keyword evidence="5" id="KW-1185">Reference proteome</keyword>
<organism evidence="4 5">
    <name type="scientific">Aquimarina addita</name>
    <dbReference type="NCBI Taxonomy" id="870485"/>
    <lineage>
        <taxon>Bacteria</taxon>
        <taxon>Pseudomonadati</taxon>
        <taxon>Bacteroidota</taxon>
        <taxon>Flavobacteriia</taxon>
        <taxon>Flavobacteriales</taxon>
        <taxon>Flavobacteriaceae</taxon>
        <taxon>Aquimarina</taxon>
    </lineage>
</organism>
<keyword evidence="1" id="KW-0175">Coiled coil</keyword>
<evidence type="ECO:0000256" key="1">
    <source>
        <dbReference type="SAM" id="Coils"/>
    </source>
</evidence>
<protein>
    <recommendedName>
        <fullName evidence="6">Periplasmic heavy metal sensor</fullName>
    </recommendedName>
</protein>
<sequence length="168" mass="19520">MKKNFILYILLVFLIVVNGFFIYNHMCDSTDRKPKKPQQPTNFIVKELKFSKEQLAQYKESNQNHKETMMRLSADIKNLKDVLFNKLSDVSVDEEAVDSITSLLGQKEKEKRISVFYHFKEIQKICDAKQKEKFAQIINDALHNKGKKDEGIDALEASDGKRKPPPKK</sequence>
<feature type="coiled-coil region" evidence="1">
    <location>
        <begin position="48"/>
        <end position="82"/>
    </location>
</feature>
<dbReference type="RefSeq" id="WP_344923675.1">
    <property type="nucleotide sequence ID" value="NZ_BAABCW010000001.1"/>
</dbReference>